<evidence type="ECO:0000256" key="1">
    <source>
        <dbReference type="SAM" id="MobiDB-lite"/>
    </source>
</evidence>
<comment type="caution">
    <text evidence="2">The sequence shown here is derived from an EMBL/GenBank/DDBJ whole genome shotgun (WGS) entry which is preliminary data.</text>
</comment>
<dbReference type="AlphaFoldDB" id="A0A388L728"/>
<organism evidence="2 3">
    <name type="scientific">Chara braunii</name>
    <name type="common">Braun's stonewort</name>
    <dbReference type="NCBI Taxonomy" id="69332"/>
    <lineage>
        <taxon>Eukaryota</taxon>
        <taxon>Viridiplantae</taxon>
        <taxon>Streptophyta</taxon>
        <taxon>Charophyceae</taxon>
        <taxon>Charales</taxon>
        <taxon>Characeae</taxon>
        <taxon>Chara</taxon>
    </lineage>
</organism>
<evidence type="ECO:0000313" key="3">
    <source>
        <dbReference type="Proteomes" id="UP000265515"/>
    </source>
</evidence>
<proteinExistence type="predicted"/>
<dbReference type="Gramene" id="GBG78042">
    <property type="protein sequence ID" value="GBG78042"/>
    <property type="gene ID" value="CBR_g25977"/>
</dbReference>
<dbReference type="Gene3D" id="1.20.920.20">
    <property type="match status" value="1"/>
</dbReference>
<feature type="region of interest" description="Disordered" evidence="1">
    <location>
        <begin position="1"/>
        <end position="31"/>
    </location>
</feature>
<dbReference type="GO" id="GO:0030286">
    <property type="term" value="C:dynein complex"/>
    <property type="evidence" value="ECO:0007669"/>
    <property type="project" value="InterPro"/>
</dbReference>
<dbReference type="InterPro" id="IPR026983">
    <property type="entry name" value="DHC"/>
</dbReference>
<dbReference type="EMBL" id="BFEA01000285">
    <property type="protein sequence ID" value="GBG78042.1"/>
    <property type="molecule type" value="Genomic_DNA"/>
</dbReference>
<evidence type="ECO:0000313" key="2">
    <source>
        <dbReference type="EMBL" id="GBG78042.1"/>
    </source>
</evidence>
<dbReference type="GO" id="GO:0051959">
    <property type="term" value="F:dynein light intermediate chain binding"/>
    <property type="evidence" value="ECO:0007669"/>
    <property type="project" value="InterPro"/>
</dbReference>
<dbReference type="PANTHER" id="PTHR46961:SF8">
    <property type="entry name" value="DYNEIN AXONEMAL HEAVY CHAIN 7"/>
    <property type="match status" value="1"/>
</dbReference>
<feature type="compositionally biased region" description="Basic and acidic residues" evidence="1">
    <location>
        <begin position="7"/>
        <end position="22"/>
    </location>
</feature>
<name>A0A388L728_CHABU</name>
<accession>A0A388L728</accession>
<dbReference type="Proteomes" id="UP000265515">
    <property type="component" value="Unassembled WGS sequence"/>
</dbReference>
<dbReference type="GO" id="GO:0007018">
    <property type="term" value="P:microtubule-based movement"/>
    <property type="evidence" value="ECO:0007669"/>
    <property type="project" value="InterPro"/>
</dbReference>
<reference evidence="2 3" key="1">
    <citation type="journal article" date="2018" name="Cell">
        <title>The Chara Genome: Secondary Complexity and Implications for Plant Terrestrialization.</title>
        <authorList>
            <person name="Nishiyama T."/>
            <person name="Sakayama H."/>
            <person name="Vries J.D."/>
            <person name="Buschmann H."/>
            <person name="Saint-Marcoux D."/>
            <person name="Ullrich K.K."/>
            <person name="Haas F.B."/>
            <person name="Vanderstraeten L."/>
            <person name="Becker D."/>
            <person name="Lang D."/>
            <person name="Vosolsobe S."/>
            <person name="Rombauts S."/>
            <person name="Wilhelmsson P.K.I."/>
            <person name="Janitza P."/>
            <person name="Kern R."/>
            <person name="Heyl A."/>
            <person name="Rumpler F."/>
            <person name="Villalobos L.I.A.C."/>
            <person name="Clay J.M."/>
            <person name="Skokan R."/>
            <person name="Toyoda A."/>
            <person name="Suzuki Y."/>
            <person name="Kagoshima H."/>
            <person name="Schijlen E."/>
            <person name="Tajeshwar N."/>
            <person name="Catarino B."/>
            <person name="Hetherington A.J."/>
            <person name="Saltykova A."/>
            <person name="Bonnot C."/>
            <person name="Breuninger H."/>
            <person name="Symeonidi A."/>
            <person name="Radhakrishnan G.V."/>
            <person name="Van Nieuwerburgh F."/>
            <person name="Deforce D."/>
            <person name="Chang C."/>
            <person name="Karol K.G."/>
            <person name="Hedrich R."/>
            <person name="Ulvskov P."/>
            <person name="Glockner G."/>
            <person name="Delwiche C.F."/>
            <person name="Petrasek J."/>
            <person name="Van de Peer Y."/>
            <person name="Friml J."/>
            <person name="Beilby M."/>
            <person name="Dolan L."/>
            <person name="Kohara Y."/>
            <person name="Sugano S."/>
            <person name="Fujiyama A."/>
            <person name="Delaux P.-M."/>
            <person name="Quint M."/>
            <person name="TheiBen G."/>
            <person name="Hagemann M."/>
            <person name="Harholt J."/>
            <person name="Dunand C."/>
            <person name="Zachgo S."/>
            <person name="Langdale J."/>
            <person name="Maumus F."/>
            <person name="Straeten D.V.D."/>
            <person name="Gould S.B."/>
            <person name="Rensing S.A."/>
        </authorList>
    </citation>
    <scope>NUCLEOTIDE SEQUENCE [LARGE SCALE GENOMIC DNA]</scope>
    <source>
        <strain evidence="2 3">S276</strain>
    </source>
</reference>
<gene>
    <name evidence="2" type="ORF">CBR_g25977</name>
</gene>
<sequence>MGVRRVGGWDRDRGDAEWRSEGRWGNGYEGSGREIDVGGREVRLEAGGGWKSGLESEWGEGEDRNRDWRKYDSHAHVRAEGFGVGWGRERERRKAGWGSAEERLKVGNWSGSGRGTAGGERVWDWGEIGGESGMGSGLGKGVGRVGGVGMVALVVGEGRGRDRGVGLEKLLGAEGQVSEMKYELEALRPVLLQTAEETSALLAVIEGETKEVEATRATVEAEEAVANIKANEARSIKDECESDLAVVEEGSEECEGGGALWNRRSRGGWVDLGENSSNSEVGCVGDDDEWARVVRHDGKLVVPEMRTKSGLGLVLLGYADLVIFATKIDLREEMVADEAFKQVIRVRHGIAIFDRVVVQTMVVNTETKQLLKLVLEFLGFGNRKAIRGTILNAIVGLELDVVLDTTHGRNVAIGDKWWENIVILTKEGTNVRRQGRKNGVEFLGSGNV</sequence>
<keyword evidence="3" id="KW-1185">Reference proteome</keyword>
<protein>
    <submittedName>
        <fullName evidence="2">Uncharacterized protein</fullName>
    </submittedName>
</protein>
<dbReference type="PANTHER" id="PTHR46961">
    <property type="entry name" value="DYNEIN HEAVY CHAIN 1, AXONEMAL-LIKE PROTEIN"/>
    <property type="match status" value="1"/>
</dbReference>
<dbReference type="STRING" id="69332.A0A388L728"/>
<dbReference type="GO" id="GO:0045505">
    <property type="term" value="F:dynein intermediate chain binding"/>
    <property type="evidence" value="ECO:0007669"/>
    <property type="project" value="InterPro"/>
</dbReference>